<feature type="region of interest" description="Disordered" evidence="6">
    <location>
        <begin position="21"/>
        <end position="80"/>
    </location>
</feature>
<dbReference type="CDD" id="cd11661">
    <property type="entry name" value="SANT_MTA3_like"/>
    <property type="match status" value="1"/>
</dbReference>
<dbReference type="GO" id="GO:0000122">
    <property type="term" value="P:negative regulation of transcription by RNA polymerase II"/>
    <property type="evidence" value="ECO:0007669"/>
    <property type="project" value="TreeGrafter"/>
</dbReference>
<name>A0AAD1S7U3_PELCU</name>
<proteinExistence type="predicted"/>
<keyword evidence="5" id="KW-0539">Nucleus</keyword>
<organism evidence="9 10">
    <name type="scientific">Pelobates cultripes</name>
    <name type="common">Western spadefoot toad</name>
    <dbReference type="NCBI Taxonomy" id="61616"/>
    <lineage>
        <taxon>Eukaryota</taxon>
        <taxon>Metazoa</taxon>
        <taxon>Chordata</taxon>
        <taxon>Craniata</taxon>
        <taxon>Vertebrata</taxon>
        <taxon>Euteleostomi</taxon>
        <taxon>Amphibia</taxon>
        <taxon>Batrachia</taxon>
        <taxon>Anura</taxon>
        <taxon>Pelobatoidea</taxon>
        <taxon>Pelobatidae</taxon>
        <taxon>Pelobates</taxon>
    </lineage>
</organism>
<evidence type="ECO:0000313" key="10">
    <source>
        <dbReference type="Proteomes" id="UP001295444"/>
    </source>
</evidence>
<dbReference type="FunFam" id="1.10.10.60:FF:000012">
    <property type="entry name" value="Metastasis-associated 1 family, member 3"/>
    <property type="match status" value="1"/>
</dbReference>
<evidence type="ECO:0000256" key="3">
    <source>
        <dbReference type="ARBA" id="ARBA00022833"/>
    </source>
</evidence>
<reference evidence="9" key="1">
    <citation type="submission" date="2022-03" db="EMBL/GenBank/DDBJ databases">
        <authorList>
            <person name="Alioto T."/>
            <person name="Alioto T."/>
            <person name="Gomez Garrido J."/>
        </authorList>
    </citation>
    <scope>NUCLEOTIDE SEQUENCE</scope>
</reference>
<keyword evidence="3" id="KW-0862">Zinc</keyword>
<feature type="compositionally biased region" description="Low complexity" evidence="6">
    <location>
        <begin position="66"/>
        <end position="75"/>
    </location>
</feature>
<dbReference type="Gene3D" id="1.10.10.60">
    <property type="entry name" value="Homeodomain-like"/>
    <property type="match status" value="1"/>
</dbReference>
<dbReference type="SMART" id="SM01189">
    <property type="entry name" value="ELM2"/>
    <property type="match status" value="1"/>
</dbReference>
<dbReference type="SUPFAM" id="SSF46689">
    <property type="entry name" value="Homeodomain-like"/>
    <property type="match status" value="1"/>
</dbReference>
<evidence type="ECO:0000256" key="4">
    <source>
        <dbReference type="ARBA" id="ARBA00023125"/>
    </source>
</evidence>
<dbReference type="PANTHER" id="PTHR10865">
    <property type="entry name" value="METASTASIS-ASSOCIATED PROTEIN AND MESODERM INDUCTION EARLY RESPONSE PROTEIN"/>
    <property type="match status" value="1"/>
</dbReference>
<dbReference type="PANTHER" id="PTHR10865:SF27">
    <property type="entry name" value="MESODERM INDUCTION EARLY RESPONSE PROTEIN 2"/>
    <property type="match status" value="1"/>
</dbReference>
<dbReference type="GO" id="GO:0003677">
    <property type="term" value="F:DNA binding"/>
    <property type="evidence" value="ECO:0007669"/>
    <property type="project" value="UniProtKB-KW"/>
</dbReference>
<keyword evidence="2" id="KW-0863">Zinc-finger</keyword>
<evidence type="ECO:0000256" key="2">
    <source>
        <dbReference type="ARBA" id="ARBA00022771"/>
    </source>
</evidence>
<dbReference type="InterPro" id="IPR017884">
    <property type="entry name" value="SANT_dom"/>
</dbReference>
<keyword evidence="10" id="KW-1185">Reference proteome</keyword>
<dbReference type="InterPro" id="IPR009057">
    <property type="entry name" value="Homeodomain-like_sf"/>
</dbReference>
<evidence type="ECO:0000256" key="1">
    <source>
        <dbReference type="ARBA" id="ARBA00022723"/>
    </source>
</evidence>
<dbReference type="PROSITE" id="PS51156">
    <property type="entry name" value="ELM2"/>
    <property type="match status" value="1"/>
</dbReference>
<dbReference type="Pfam" id="PF00249">
    <property type="entry name" value="Myb_DNA-binding"/>
    <property type="match status" value="1"/>
</dbReference>
<keyword evidence="4" id="KW-0238">DNA-binding</keyword>
<gene>
    <name evidence="9" type="ORF">PECUL_23A024626</name>
</gene>
<dbReference type="PROSITE" id="PS51293">
    <property type="entry name" value="SANT"/>
    <property type="match status" value="1"/>
</dbReference>
<evidence type="ECO:0000313" key="9">
    <source>
        <dbReference type="EMBL" id="CAH2293185.1"/>
    </source>
</evidence>
<dbReference type="GO" id="GO:0008270">
    <property type="term" value="F:zinc ion binding"/>
    <property type="evidence" value="ECO:0007669"/>
    <property type="project" value="UniProtKB-KW"/>
</dbReference>
<dbReference type="AlphaFoldDB" id="A0AAD1S7U3"/>
<dbReference type="InterPro" id="IPR000949">
    <property type="entry name" value="ELM2_dom"/>
</dbReference>
<dbReference type="SMART" id="SM00717">
    <property type="entry name" value="SANT"/>
    <property type="match status" value="1"/>
</dbReference>
<dbReference type="Proteomes" id="UP001295444">
    <property type="component" value="Chromosome 05"/>
</dbReference>
<dbReference type="InterPro" id="IPR040138">
    <property type="entry name" value="MIER/MTA"/>
</dbReference>
<sequence>MREEEEADLSYEELLAFYGYQNSDPYSDYESEGKDSDTEQPSGSLDLEQQAEEASSQSDQMPPSLPSGGSSSLSPRSADYPEDWVSAPVLEEEEILGSQAELPFLLYTPAEERDFDEKDQLLWDPNVLPETEVESFLNRAAEYQQRNAHGLHRERGIIRDSEQALYELVKCSFNVEEALRRLYFNVKVIKSGLFAWSEDERRNFEQGFRVYGKNFHLIQANKVRTRSVGECVQYYYSWKKSKRFELFEKSRQGRRKHWIPPTFEYECDMPVSERPFGMQESLHSSRESFGNSDTPDTQNCSLCVNGSSNEDQYSSRHQHLSGPSCEHHQEASVLPNDLNRLEYPTQELPVVSDLVGLDLPLSTFSMTNMALPDFLISPSRLCAATLAP</sequence>
<dbReference type="Pfam" id="PF01448">
    <property type="entry name" value="ELM2"/>
    <property type="match status" value="1"/>
</dbReference>
<feature type="domain" description="SANT" evidence="8">
    <location>
        <begin position="191"/>
        <end position="243"/>
    </location>
</feature>
<evidence type="ECO:0000256" key="5">
    <source>
        <dbReference type="ARBA" id="ARBA00023242"/>
    </source>
</evidence>
<dbReference type="GO" id="GO:0042826">
    <property type="term" value="F:histone deacetylase binding"/>
    <property type="evidence" value="ECO:0007669"/>
    <property type="project" value="TreeGrafter"/>
</dbReference>
<dbReference type="GO" id="GO:0005654">
    <property type="term" value="C:nucleoplasm"/>
    <property type="evidence" value="ECO:0007669"/>
    <property type="project" value="TreeGrafter"/>
</dbReference>
<evidence type="ECO:0000259" key="7">
    <source>
        <dbReference type="PROSITE" id="PS51156"/>
    </source>
</evidence>
<keyword evidence="1" id="KW-0479">Metal-binding</keyword>
<feature type="domain" description="ELM2" evidence="7">
    <location>
        <begin position="85"/>
        <end position="186"/>
    </location>
</feature>
<accession>A0AAD1S7U3</accession>
<dbReference type="GO" id="GO:0003714">
    <property type="term" value="F:transcription corepressor activity"/>
    <property type="evidence" value="ECO:0007669"/>
    <property type="project" value="TreeGrafter"/>
</dbReference>
<dbReference type="InterPro" id="IPR001005">
    <property type="entry name" value="SANT/Myb"/>
</dbReference>
<dbReference type="EMBL" id="OW240916">
    <property type="protein sequence ID" value="CAH2293185.1"/>
    <property type="molecule type" value="Genomic_DNA"/>
</dbReference>
<evidence type="ECO:0000256" key="6">
    <source>
        <dbReference type="SAM" id="MobiDB-lite"/>
    </source>
</evidence>
<protein>
    <submittedName>
        <fullName evidence="9">Mesoderm induction early response 2 isoform X3</fullName>
    </submittedName>
</protein>
<evidence type="ECO:0000259" key="8">
    <source>
        <dbReference type="PROSITE" id="PS51293"/>
    </source>
</evidence>